<evidence type="ECO:0000313" key="1">
    <source>
        <dbReference type="EMBL" id="PWZ43983.1"/>
    </source>
</evidence>
<comment type="caution">
    <text evidence="1">The sequence shown here is derived from an EMBL/GenBank/DDBJ whole genome shotgun (WGS) entry which is preliminary data.</text>
</comment>
<sequence>MKQLRMKEGKLDNLASLCAEAQQSCWSHRLMGLMRSPTLSSRTEHSLHPSEQYVPVGKEPVSRVSVVSCAAVRLISGV</sequence>
<gene>
    <name evidence="1" type="ORF">Zm00014a_019960</name>
</gene>
<reference evidence="1 2" key="1">
    <citation type="journal article" date="2018" name="Nat. Genet.">
        <title>Extensive intraspecific gene order and gene structural variations between Mo17 and other maize genomes.</title>
        <authorList>
            <person name="Sun S."/>
            <person name="Zhou Y."/>
            <person name="Chen J."/>
            <person name="Shi J."/>
            <person name="Zhao H."/>
            <person name="Zhao H."/>
            <person name="Song W."/>
            <person name="Zhang M."/>
            <person name="Cui Y."/>
            <person name="Dong X."/>
            <person name="Liu H."/>
            <person name="Ma X."/>
            <person name="Jiao Y."/>
            <person name="Wang B."/>
            <person name="Wei X."/>
            <person name="Stein J.C."/>
            <person name="Glaubitz J.C."/>
            <person name="Lu F."/>
            <person name="Yu G."/>
            <person name="Liang C."/>
            <person name="Fengler K."/>
            <person name="Li B."/>
            <person name="Rafalski A."/>
            <person name="Schnable P.S."/>
            <person name="Ware D.H."/>
            <person name="Buckler E.S."/>
            <person name="Lai J."/>
        </authorList>
    </citation>
    <scope>NUCLEOTIDE SEQUENCE [LARGE SCALE GENOMIC DNA]</scope>
    <source>
        <strain evidence="2">cv. Missouri 17</strain>
        <tissue evidence="1">Seedling</tissue>
    </source>
</reference>
<accession>A0A3L6G5V0</accession>
<dbReference type="AlphaFoldDB" id="A0A3L6G5V0"/>
<protein>
    <submittedName>
        <fullName evidence="1">Uncharacterized protein</fullName>
    </submittedName>
</protein>
<proteinExistence type="predicted"/>
<evidence type="ECO:0000313" key="2">
    <source>
        <dbReference type="Proteomes" id="UP000251960"/>
    </source>
</evidence>
<dbReference type="Proteomes" id="UP000251960">
    <property type="component" value="Chromosome 10"/>
</dbReference>
<name>A0A3L6G5V0_MAIZE</name>
<organism evidence="1 2">
    <name type="scientific">Zea mays</name>
    <name type="common">Maize</name>
    <dbReference type="NCBI Taxonomy" id="4577"/>
    <lineage>
        <taxon>Eukaryota</taxon>
        <taxon>Viridiplantae</taxon>
        <taxon>Streptophyta</taxon>
        <taxon>Embryophyta</taxon>
        <taxon>Tracheophyta</taxon>
        <taxon>Spermatophyta</taxon>
        <taxon>Magnoliopsida</taxon>
        <taxon>Liliopsida</taxon>
        <taxon>Poales</taxon>
        <taxon>Poaceae</taxon>
        <taxon>PACMAD clade</taxon>
        <taxon>Panicoideae</taxon>
        <taxon>Andropogonodae</taxon>
        <taxon>Andropogoneae</taxon>
        <taxon>Tripsacinae</taxon>
        <taxon>Zea</taxon>
    </lineage>
</organism>
<dbReference type="EMBL" id="NCVQ01000002">
    <property type="protein sequence ID" value="PWZ43983.1"/>
    <property type="molecule type" value="Genomic_DNA"/>
</dbReference>